<gene>
    <name evidence="1" type="ORF">DFP72DRAFT_854713</name>
</gene>
<evidence type="ECO:0000313" key="2">
    <source>
        <dbReference type="Proteomes" id="UP000521943"/>
    </source>
</evidence>
<dbReference type="AlphaFoldDB" id="A0A8H6HIX6"/>
<name>A0A8H6HIX6_9AGAR</name>
<dbReference type="Proteomes" id="UP000521943">
    <property type="component" value="Unassembled WGS sequence"/>
</dbReference>
<reference evidence="1 2" key="1">
    <citation type="submission" date="2020-07" db="EMBL/GenBank/DDBJ databases">
        <title>Comparative genomics of pyrophilous fungi reveals a link between fire events and developmental genes.</title>
        <authorList>
            <consortium name="DOE Joint Genome Institute"/>
            <person name="Steindorff A.S."/>
            <person name="Carver A."/>
            <person name="Calhoun S."/>
            <person name="Stillman K."/>
            <person name="Liu H."/>
            <person name="Lipzen A."/>
            <person name="Pangilinan J."/>
            <person name="Labutti K."/>
            <person name="Bruns T.D."/>
            <person name="Grigoriev I.V."/>
        </authorList>
    </citation>
    <scope>NUCLEOTIDE SEQUENCE [LARGE SCALE GENOMIC DNA]</scope>
    <source>
        <strain evidence="1 2">CBS 144469</strain>
    </source>
</reference>
<sequence length="347" mass="39478">MAPASDLRHSLTTVDYQVELHSKQGELQLRFAASVYRDNSTTTVEVFSREWGLLKWFIDLDSLRLHSTNPHQVFWGGYPKASITILSRAGRGSYLFLHALVVCTRPNTFLISFQRRDLPRSPPLPASSLELFAGIGKHGPCADLATETPSKTIPLVTPKQLYEALASEGAGFWEEEKTEDSEVYDEDAEFDEYLEYAYNSGNCSEDDDEGLNARLTAARNAYFGRPPSPSPSFFRVFGACTCDLCAESAATNTTYPPEIREQKLKEYETWRQETLRLQLEAKNSRKERYMTHLALRRTRAMTVVAAALGMTEEEKEGWDSHSWKGWRKTHEVEAERWSLTGYESNYL</sequence>
<proteinExistence type="predicted"/>
<keyword evidence="2" id="KW-1185">Reference proteome</keyword>
<comment type="caution">
    <text evidence="1">The sequence shown here is derived from an EMBL/GenBank/DDBJ whole genome shotgun (WGS) entry which is preliminary data.</text>
</comment>
<dbReference type="OrthoDB" id="3062474at2759"/>
<protein>
    <submittedName>
        <fullName evidence="1">Uncharacterized protein</fullName>
    </submittedName>
</protein>
<evidence type="ECO:0000313" key="1">
    <source>
        <dbReference type="EMBL" id="KAF6747205.1"/>
    </source>
</evidence>
<accession>A0A8H6HIX6</accession>
<dbReference type="EMBL" id="JACGCI010000084">
    <property type="protein sequence ID" value="KAF6747205.1"/>
    <property type="molecule type" value="Genomic_DNA"/>
</dbReference>
<organism evidence="1 2">
    <name type="scientific">Ephemerocybe angulata</name>
    <dbReference type="NCBI Taxonomy" id="980116"/>
    <lineage>
        <taxon>Eukaryota</taxon>
        <taxon>Fungi</taxon>
        <taxon>Dikarya</taxon>
        <taxon>Basidiomycota</taxon>
        <taxon>Agaricomycotina</taxon>
        <taxon>Agaricomycetes</taxon>
        <taxon>Agaricomycetidae</taxon>
        <taxon>Agaricales</taxon>
        <taxon>Agaricineae</taxon>
        <taxon>Psathyrellaceae</taxon>
        <taxon>Ephemerocybe</taxon>
    </lineage>
</organism>